<protein>
    <recommendedName>
        <fullName evidence="4">NACHT-NTPase and P-loop NTPases N-terminal domain-containing protein</fullName>
    </recommendedName>
</protein>
<evidence type="ECO:0000313" key="3">
    <source>
        <dbReference type="Proteomes" id="UP001433268"/>
    </source>
</evidence>
<dbReference type="RefSeq" id="XP_066661951.1">
    <property type="nucleotide sequence ID" value="XM_066816259.1"/>
</dbReference>
<organism evidence="2 3">
    <name type="scientific">Apiospora hydei</name>
    <dbReference type="NCBI Taxonomy" id="1337664"/>
    <lineage>
        <taxon>Eukaryota</taxon>
        <taxon>Fungi</taxon>
        <taxon>Dikarya</taxon>
        <taxon>Ascomycota</taxon>
        <taxon>Pezizomycotina</taxon>
        <taxon>Sordariomycetes</taxon>
        <taxon>Xylariomycetidae</taxon>
        <taxon>Amphisphaeriales</taxon>
        <taxon>Apiosporaceae</taxon>
        <taxon>Apiospora</taxon>
    </lineage>
</organism>
<reference evidence="2 3" key="1">
    <citation type="submission" date="2023-01" db="EMBL/GenBank/DDBJ databases">
        <title>Analysis of 21 Apiospora genomes using comparative genomics revels a genus with tremendous synthesis potential of carbohydrate active enzymes and secondary metabolites.</title>
        <authorList>
            <person name="Sorensen T."/>
        </authorList>
    </citation>
    <scope>NUCLEOTIDE SEQUENCE [LARGE SCALE GENOMIC DNA]</scope>
    <source>
        <strain evidence="2 3">CBS 114990</strain>
    </source>
</reference>
<evidence type="ECO:0000313" key="2">
    <source>
        <dbReference type="EMBL" id="KAK8065197.1"/>
    </source>
</evidence>
<evidence type="ECO:0008006" key="4">
    <source>
        <dbReference type="Google" id="ProtNLM"/>
    </source>
</evidence>
<accession>A0ABR1V2N0</accession>
<dbReference type="Proteomes" id="UP001433268">
    <property type="component" value="Unassembled WGS sequence"/>
</dbReference>
<dbReference type="GeneID" id="92049319"/>
<proteinExistence type="predicted"/>
<dbReference type="EMBL" id="JAQQWN010000009">
    <property type="protein sequence ID" value="KAK8065197.1"/>
    <property type="molecule type" value="Genomic_DNA"/>
</dbReference>
<comment type="caution">
    <text evidence="2">The sequence shown here is derived from an EMBL/GenBank/DDBJ whole genome shotgun (WGS) entry which is preliminary data.</text>
</comment>
<keyword evidence="3" id="KW-1185">Reference proteome</keyword>
<sequence length="460" mass="52079">MAEVVGLTASVIGVAELATKIVASSFKVKGLLEQVSNVPKELQQHLNQIQLFSPLLATHINDDGPPALRGALGVAMIQCQEAADSLGNLAEDLHTQVHEGSRARRKIRAARIVLQKDTLASHERRLSSAMQMLLMACQMYGLQQQRYLIDLQKRQPDIIVSQLLASLQAPPDTTSTSSQSTPESMRPNARQELSRNGMKERRVALWTQPFRSYLRFGLDSLTGSLEVIYSSKVVHHEHEEDFWDIRLRIHLPRWFSSRSLDSIVRTSHAGWNYYLHTSNLHPVDSTAWKLMTEIIRSKTNSLQRLKSLIAQGQISVYDTKQIRGSIFLESTMQVALKCQNWQVCEFLAAYNAPIMGYYPTRSPWYEQESVAFIAKYGVDISEFGNLIESKFSGEAPGSVSLWCRKANLWDVFEIQGVRTGAEPKDWEIWFKEPTDEFAGEFWQLVDPAPLFIPGAWVDED</sequence>
<gene>
    <name evidence="2" type="ORF">PG997_011944</name>
</gene>
<name>A0ABR1V2N0_9PEZI</name>
<feature type="region of interest" description="Disordered" evidence="1">
    <location>
        <begin position="169"/>
        <end position="194"/>
    </location>
</feature>
<evidence type="ECO:0000256" key="1">
    <source>
        <dbReference type="SAM" id="MobiDB-lite"/>
    </source>
</evidence>